<evidence type="ECO:0000313" key="2">
    <source>
        <dbReference type="EMBL" id="PJA14417.1"/>
    </source>
</evidence>
<dbReference type="PANTHER" id="PTHR34293:SF1">
    <property type="entry name" value="HTH-TYPE TRANSCRIPTIONAL REGULATOR TRMBL2"/>
    <property type="match status" value="1"/>
</dbReference>
<protein>
    <recommendedName>
        <fullName evidence="1">Transcription regulator TrmB N-terminal domain-containing protein</fullName>
    </recommendedName>
</protein>
<dbReference type="InterPro" id="IPR036390">
    <property type="entry name" value="WH_DNA-bd_sf"/>
</dbReference>
<feature type="domain" description="Transcription regulator TrmB N-terminal" evidence="1">
    <location>
        <begin position="7"/>
        <end position="73"/>
    </location>
</feature>
<dbReference type="InterPro" id="IPR036388">
    <property type="entry name" value="WH-like_DNA-bd_sf"/>
</dbReference>
<name>A0A2M7W260_9BACT</name>
<comment type="caution">
    <text evidence="2">The sequence shown here is derived from an EMBL/GenBank/DDBJ whole genome shotgun (WGS) entry which is preliminary data.</text>
</comment>
<dbReference type="SUPFAM" id="SSF46785">
    <property type="entry name" value="Winged helix' DNA-binding domain"/>
    <property type="match status" value="1"/>
</dbReference>
<accession>A0A2M7W260</accession>
<dbReference type="Pfam" id="PF01978">
    <property type="entry name" value="TrmB"/>
    <property type="match status" value="1"/>
</dbReference>
<dbReference type="EMBL" id="PFQB01000052">
    <property type="protein sequence ID" value="PJA14417.1"/>
    <property type="molecule type" value="Genomic_DNA"/>
</dbReference>
<reference evidence="3" key="1">
    <citation type="submission" date="2017-09" db="EMBL/GenBank/DDBJ databases">
        <title>Depth-based differentiation of microbial function through sediment-hosted aquifers and enrichment of novel symbionts in the deep terrestrial subsurface.</title>
        <authorList>
            <person name="Probst A.J."/>
            <person name="Ladd B."/>
            <person name="Jarett J.K."/>
            <person name="Geller-Mcgrath D.E."/>
            <person name="Sieber C.M.K."/>
            <person name="Emerson J.B."/>
            <person name="Anantharaman K."/>
            <person name="Thomas B.C."/>
            <person name="Malmstrom R."/>
            <person name="Stieglmeier M."/>
            <person name="Klingl A."/>
            <person name="Woyke T."/>
            <person name="Ryan C.M."/>
            <person name="Banfield J.F."/>
        </authorList>
    </citation>
    <scope>NUCLEOTIDE SEQUENCE [LARGE SCALE GENOMIC DNA]</scope>
</reference>
<dbReference type="PANTHER" id="PTHR34293">
    <property type="entry name" value="HTH-TYPE TRANSCRIPTIONAL REGULATOR TRMBL2"/>
    <property type="match status" value="1"/>
</dbReference>
<dbReference type="Proteomes" id="UP000228952">
    <property type="component" value="Unassembled WGS sequence"/>
</dbReference>
<evidence type="ECO:0000313" key="3">
    <source>
        <dbReference type="Proteomes" id="UP000228952"/>
    </source>
</evidence>
<dbReference type="InterPro" id="IPR002831">
    <property type="entry name" value="Tscrpt_reg_TrmB_N"/>
</dbReference>
<evidence type="ECO:0000259" key="1">
    <source>
        <dbReference type="Pfam" id="PF01978"/>
    </source>
</evidence>
<organism evidence="2 3">
    <name type="scientific">Candidatus Dojkabacteria bacterium CG_4_10_14_0_2_um_filter_Dojkabacteria_WS6_41_15</name>
    <dbReference type="NCBI Taxonomy" id="2014249"/>
    <lineage>
        <taxon>Bacteria</taxon>
        <taxon>Candidatus Dojkabacteria</taxon>
    </lineage>
</organism>
<dbReference type="AlphaFoldDB" id="A0A2M7W260"/>
<dbReference type="InterPro" id="IPR051797">
    <property type="entry name" value="TrmB-like"/>
</dbReference>
<gene>
    <name evidence="2" type="ORF">COX64_02050</name>
</gene>
<proteinExistence type="predicted"/>
<sequence>MQLKKSLEELGLTQNEITVYTYLVSKGESYGNQIYKDNSLDKSASYKAITALISKGFIVSSADSRNQLYKISPKEKIVSIFKQKKAEVENSKLSFLTALADVEQYSADHYHDENVQVFTGADAIDRYHRELIKGDVTLIRDLAASSIALAVAGDKKQLDKTMSWFIKERVSRGIQIRVMYDKESTPDEYDVSNVSLLKECRRYQKILNHQSMFSTFGDRVGFTTLKNGKYWALVIKDPLIVGLLNSIYDAMWEESEIV</sequence>
<dbReference type="Gene3D" id="1.10.10.10">
    <property type="entry name" value="Winged helix-like DNA-binding domain superfamily/Winged helix DNA-binding domain"/>
    <property type="match status" value="1"/>
</dbReference>